<evidence type="ECO:0000256" key="3">
    <source>
        <dbReference type="ARBA" id="ARBA00022989"/>
    </source>
</evidence>
<keyword evidence="3 5" id="KW-1133">Transmembrane helix</keyword>
<feature type="transmembrane region" description="Helical" evidence="5">
    <location>
        <begin position="578"/>
        <end position="596"/>
    </location>
</feature>
<dbReference type="InterPro" id="IPR051085">
    <property type="entry name" value="MB_O-acyltransferase"/>
</dbReference>
<evidence type="ECO:0000256" key="1">
    <source>
        <dbReference type="ARBA" id="ARBA00004141"/>
    </source>
</evidence>
<dbReference type="PANTHER" id="PTHR13285">
    <property type="entry name" value="ACYLTRANSFERASE"/>
    <property type="match status" value="1"/>
</dbReference>
<dbReference type="OrthoDB" id="420606at2759"/>
<reference evidence="6 7" key="1">
    <citation type="submission" date="2019-07" db="EMBL/GenBank/DDBJ databases">
        <title>De Novo Assembly of kiwifruit Actinidia rufa.</title>
        <authorList>
            <person name="Sugita-Konishi S."/>
            <person name="Sato K."/>
            <person name="Mori E."/>
            <person name="Abe Y."/>
            <person name="Kisaki G."/>
            <person name="Hamano K."/>
            <person name="Suezawa K."/>
            <person name="Otani M."/>
            <person name="Fukuda T."/>
            <person name="Manabe T."/>
            <person name="Gomi K."/>
            <person name="Tabuchi M."/>
            <person name="Akimitsu K."/>
            <person name="Kataoka I."/>
        </authorList>
    </citation>
    <scope>NUCLEOTIDE SEQUENCE [LARGE SCALE GENOMIC DNA]</scope>
    <source>
        <strain evidence="7">cv. Fuchu</strain>
    </source>
</reference>
<evidence type="ECO:0000256" key="2">
    <source>
        <dbReference type="ARBA" id="ARBA00022692"/>
    </source>
</evidence>
<dbReference type="InterPro" id="IPR004299">
    <property type="entry name" value="MBOAT_fam"/>
</dbReference>
<evidence type="ECO:0000313" key="6">
    <source>
        <dbReference type="EMBL" id="GFZ09507.1"/>
    </source>
</evidence>
<dbReference type="GO" id="GO:0016746">
    <property type="term" value="F:acyltransferase activity"/>
    <property type="evidence" value="ECO:0007669"/>
    <property type="project" value="TreeGrafter"/>
</dbReference>
<name>A0A7J0GFB9_9ERIC</name>
<keyword evidence="4 5" id="KW-0472">Membrane</keyword>
<gene>
    <name evidence="6" type="ORF">Acr_21g0001060</name>
</gene>
<organism evidence="6 7">
    <name type="scientific">Actinidia rufa</name>
    <dbReference type="NCBI Taxonomy" id="165716"/>
    <lineage>
        <taxon>Eukaryota</taxon>
        <taxon>Viridiplantae</taxon>
        <taxon>Streptophyta</taxon>
        <taxon>Embryophyta</taxon>
        <taxon>Tracheophyta</taxon>
        <taxon>Spermatophyta</taxon>
        <taxon>Magnoliopsida</taxon>
        <taxon>eudicotyledons</taxon>
        <taxon>Gunneridae</taxon>
        <taxon>Pentapetalae</taxon>
        <taxon>asterids</taxon>
        <taxon>Ericales</taxon>
        <taxon>Actinidiaceae</taxon>
        <taxon>Actinidia</taxon>
    </lineage>
</organism>
<dbReference type="AlphaFoldDB" id="A0A7J0GFB9"/>
<evidence type="ECO:0000256" key="5">
    <source>
        <dbReference type="SAM" id="Phobius"/>
    </source>
</evidence>
<feature type="transmembrane region" description="Helical" evidence="5">
    <location>
        <begin position="433"/>
        <end position="454"/>
    </location>
</feature>
<evidence type="ECO:0000313" key="7">
    <source>
        <dbReference type="Proteomes" id="UP000585474"/>
    </source>
</evidence>
<feature type="transmembrane region" description="Helical" evidence="5">
    <location>
        <begin position="536"/>
        <end position="558"/>
    </location>
</feature>
<protein>
    <submittedName>
        <fullName evidence="6">MBOAT (Membrane bound O-acyl transferase) family protein</fullName>
    </submittedName>
</protein>
<accession>A0A7J0GFB9</accession>
<sequence length="605" mass="69079">MCLSSLITLGKIEDINHLWIRGLDRSLVSSVLEKLDHPSLPEFCPLVGDILDPLVVEGDAVGAASPRPNITQEISLETKIEGILRKAKGIEDYMLDVKGLYVCSRMPLPEKFKMPGMDGFDGTGDPCTHLRMYVGALKSIGMCDELLAQLFQRSLTAADLKWFLTVEAAQTLGDHPARIERVVLGILDSLKGKRCKDAQPIFGERSAERNPTRRRRQRRVWGRRRRLGCRRGDVEEEELFYMEEVYSPWEEVEWIVYDEEDTRGEWSADEEEDHALVGFSLKAVFGTFALEYMEEKDKEIDRRVCALNDDMWEPEGFDNVNELLGLTDENGGMLVENCLGLGVRVFRLQAIQPRNDAILIVFGDSSIQTFVKTNTTVLEVHRGEEEIDLSGFQYEAEVVQNVMAEDNYYLNPRVQKWWSPASLKELADATYELAVATAVLNFMWLKFFLIWRYFRFWSLISGIEAPENMPKCINNCYNLESFWKNWHASFNKWLVRKLLSWAWLTCIFFVPEMIAKSAANAFQVRSAFGEFVFREVSAVAGAITITCLMVANLVGYVIGPSGMNWLISRFLQKEGLPTLGGMFVTFYVGTKLMFHIRDAKEMRGD</sequence>
<keyword evidence="2 5" id="KW-0812">Transmembrane</keyword>
<dbReference type="GO" id="GO:0016020">
    <property type="term" value="C:membrane"/>
    <property type="evidence" value="ECO:0007669"/>
    <property type="project" value="UniProtKB-SubCell"/>
</dbReference>
<dbReference type="GO" id="GO:0019432">
    <property type="term" value="P:triglyceride biosynthetic process"/>
    <property type="evidence" value="ECO:0007669"/>
    <property type="project" value="UniProtKB-ARBA"/>
</dbReference>
<evidence type="ECO:0000256" key="4">
    <source>
        <dbReference type="ARBA" id="ARBA00023136"/>
    </source>
</evidence>
<dbReference type="GO" id="GO:0005783">
    <property type="term" value="C:endoplasmic reticulum"/>
    <property type="evidence" value="ECO:0007669"/>
    <property type="project" value="TreeGrafter"/>
</dbReference>
<keyword evidence="6" id="KW-0808">Transferase</keyword>
<comment type="subcellular location">
    <subcellularLocation>
        <location evidence="1">Membrane</location>
        <topology evidence="1">Multi-pass membrane protein</topology>
    </subcellularLocation>
</comment>
<dbReference type="Proteomes" id="UP000585474">
    <property type="component" value="Unassembled WGS sequence"/>
</dbReference>
<dbReference type="Pfam" id="PF03062">
    <property type="entry name" value="MBOAT"/>
    <property type="match status" value="1"/>
</dbReference>
<dbReference type="PANTHER" id="PTHR13285:SF18">
    <property type="entry name" value="PROTEIN-CYSTEINE N-PALMITOYLTRANSFERASE RASP"/>
    <property type="match status" value="1"/>
</dbReference>
<dbReference type="EMBL" id="BJWL01000021">
    <property type="protein sequence ID" value="GFZ09507.1"/>
    <property type="molecule type" value="Genomic_DNA"/>
</dbReference>
<keyword evidence="7" id="KW-1185">Reference proteome</keyword>
<comment type="caution">
    <text evidence="6">The sequence shown here is derived from an EMBL/GenBank/DDBJ whole genome shotgun (WGS) entry which is preliminary data.</text>
</comment>
<proteinExistence type="predicted"/>